<gene>
    <name evidence="1" type="ORF">ATPR_2426</name>
</gene>
<comment type="caution">
    <text evidence="1">The sequence shown here is derived from an EMBL/GenBank/DDBJ whole genome shotgun (WGS) entry which is preliminary data.</text>
</comment>
<name>F7VGC7_9PROT</name>
<dbReference type="EMBL" id="BABS01000090">
    <property type="protein sequence ID" value="GAA09422.1"/>
    <property type="molecule type" value="Genomic_DNA"/>
</dbReference>
<protein>
    <submittedName>
        <fullName evidence="1">Uncharacterized protein</fullName>
    </submittedName>
</protein>
<dbReference type="AlphaFoldDB" id="F7VGC7"/>
<reference evidence="1 2" key="1">
    <citation type="journal article" date="2011" name="Biochem. Biophys. Res. Commun.">
        <title>Increased number of Arginine-based salt bridges contributes to the thermotolerance of thermotolerant acetic acid bacteria, Acetobacter tropicalis SKU1100.</title>
        <authorList>
            <person name="Matsutani M."/>
            <person name="Hirakawa H."/>
            <person name="Nishikura M."/>
            <person name="Soemphol W."/>
            <person name="Ali I.A.I."/>
            <person name="Yakushi T."/>
            <person name="Matsushita K."/>
        </authorList>
    </citation>
    <scope>NUCLEOTIDE SEQUENCE [LARGE SCALE GENOMIC DNA]</scope>
    <source>
        <strain evidence="1 2">NBRC 101654</strain>
    </source>
</reference>
<dbReference type="Proteomes" id="UP000004319">
    <property type="component" value="Unassembled WGS sequence"/>
</dbReference>
<sequence>MLCRLLGHKWSAWQRQRSWDGSHDFLFRHCTRQGCLATEKKAADSP</sequence>
<evidence type="ECO:0000313" key="2">
    <source>
        <dbReference type="Proteomes" id="UP000004319"/>
    </source>
</evidence>
<evidence type="ECO:0000313" key="1">
    <source>
        <dbReference type="EMBL" id="GAA09422.1"/>
    </source>
</evidence>
<organism evidence="1 2">
    <name type="scientific">Acetobacter tropicalis NBRC 101654</name>
    <dbReference type="NCBI Taxonomy" id="749388"/>
    <lineage>
        <taxon>Bacteria</taxon>
        <taxon>Pseudomonadati</taxon>
        <taxon>Pseudomonadota</taxon>
        <taxon>Alphaproteobacteria</taxon>
        <taxon>Acetobacterales</taxon>
        <taxon>Acetobacteraceae</taxon>
        <taxon>Acetobacter</taxon>
    </lineage>
</organism>
<accession>F7VGC7</accession>
<proteinExistence type="predicted"/>